<feature type="compositionally biased region" description="Polar residues" evidence="1">
    <location>
        <begin position="382"/>
        <end position="394"/>
    </location>
</feature>
<keyword evidence="3" id="KW-1185">Reference proteome</keyword>
<feature type="region of interest" description="Disordered" evidence="1">
    <location>
        <begin position="276"/>
        <end position="529"/>
    </location>
</feature>
<reference evidence="2" key="2">
    <citation type="submission" date="2023-05" db="EMBL/GenBank/DDBJ databases">
        <authorList>
            <person name="Schelkunov M.I."/>
        </authorList>
    </citation>
    <scope>NUCLEOTIDE SEQUENCE</scope>
    <source>
        <strain evidence="2">Hsosn_3</strain>
        <tissue evidence="2">Leaf</tissue>
    </source>
</reference>
<accession>A0AAD8MYA3</accession>
<feature type="region of interest" description="Disordered" evidence="1">
    <location>
        <begin position="571"/>
        <end position="609"/>
    </location>
</feature>
<feature type="region of interest" description="Disordered" evidence="1">
    <location>
        <begin position="914"/>
        <end position="935"/>
    </location>
</feature>
<dbReference type="Proteomes" id="UP001237642">
    <property type="component" value="Unassembled WGS sequence"/>
</dbReference>
<feature type="region of interest" description="Disordered" evidence="1">
    <location>
        <begin position="1468"/>
        <end position="1499"/>
    </location>
</feature>
<proteinExistence type="predicted"/>
<feature type="compositionally biased region" description="Basic and acidic residues" evidence="1">
    <location>
        <begin position="711"/>
        <end position="722"/>
    </location>
</feature>
<feature type="compositionally biased region" description="Polar residues" evidence="1">
    <location>
        <begin position="285"/>
        <end position="298"/>
    </location>
</feature>
<feature type="compositionally biased region" description="Polar residues" evidence="1">
    <location>
        <begin position="837"/>
        <end position="847"/>
    </location>
</feature>
<reference evidence="2" key="1">
    <citation type="submission" date="2023-02" db="EMBL/GenBank/DDBJ databases">
        <title>Genome of toxic invasive species Heracleum sosnowskyi carries increased number of genes despite the absence of recent whole-genome duplications.</title>
        <authorList>
            <person name="Schelkunov M."/>
            <person name="Shtratnikova V."/>
            <person name="Makarenko M."/>
            <person name="Klepikova A."/>
            <person name="Omelchenko D."/>
            <person name="Novikova G."/>
            <person name="Obukhova E."/>
            <person name="Bogdanov V."/>
            <person name="Penin A."/>
            <person name="Logacheva M."/>
        </authorList>
    </citation>
    <scope>NUCLEOTIDE SEQUENCE</scope>
    <source>
        <strain evidence="2">Hsosn_3</strain>
        <tissue evidence="2">Leaf</tissue>
    </source>
</reference>
<feature type="compositionally biased region" description="Basic and acidic residues" evidence="1">
    <location>
        <begin position="659"/>
        <end position="686"/>
    </location>
</feature>
<dbReference type="EMBL" id="JAUIZM010000004">
    <property type="protein sequence ID" value="KAK1389584.1"/>
    <property type="molecule type" value="Genomic_DNA"/>
</dbReference>
<comment type="caution">
    <text evidence="2">The sequence shown here is derived from an EMBL/GenBank/DDBJ whole genome shotgun (WGS) entry which is preliminary data.</text>
</comment>
<evidence type="ECO:0000256" key="1">
    <source>
        <dbReference type="SAM" id="MobiDB-lite"/>
    </source>
</evidence>
<feature type="compositionally biased region" description="Polar residues" evidence="1">
    <location>
        <begin position="1471"/>
        <end position="1481"/>
    </location>
</feature>
<feature type="region of interest" description="Disordered" evidence="1">
    <location>
        <begin position="800"/>
        <end position="854"/>
    </location>
</feature>
<name>A0AAD8MYA3_9APIA</name>
<organism evidence="2 3">
    <name type="scientific">Heracleum sosnowskyi</name>
    <dbReference type="NCBI Taxonomy" id="360622"/>
    <lineage>
        <taxon>Eukaryota</taxon>
        <taxon>Viridiplantae</taxon>
        <taxon>Streptophyta</taxon>
        <taxon>Embryophyta</taxon>
        <taxon>Tracheophyta</taxon>
        <taxon>Spermatophyta</taxon>
        <taxon>Magnoliopsida</taxon>
        <taxon>eudicotyledons</taxon>
        <taxon>Gunneridae</taxon>
        <taxon>Pentapetalae</taxon>
        <taxon>asterids</taxon>
        <taxon>campanulids</taxon>
        <taxon>Apiales</taxon>
        <taxon>Apiaceae</taxon>
        <taxon>Apioideae</taxon>
        <taxon>apioid superclade</taxon>
        <taxon>Tordylieae</taxon>
        <taxon>Tordyliinae</taxon>
        <taxon>Heracleum</taxon>
    </lineage>
</organism>
<feature type="region of interest" description="Disordered" evidence="1">
    <location>
        <begin position="637"/>
        <end position="686"/>
    </location>
</feature>
<feature type="compositionally biased region" description="Polar residues" evidence="1">
    <location>
        <begin position="497"/>
        <end position="529"/>
    </location>
</feature>
<evidence type="ECO:0000313" key="3">
    <source>
        <dbReference type="Proteomes" id="UP001237642"/>
    </source>
</evidence>
<evidence type="ECO:0000313" key="2">
    <source>
        <dbReference type="EMBL" id="KAK1389584.1"/>
    </source>
</evidence>
<feature type="region of interest" description="Disordered" evidence="1">
    <location>
        <begin position="705"/>
        <end position="745"/>
    </location>
</feature>
<feature type="compositionally biased region" description="Low complexity" evidence="1">
    <location>
        <begin position="450"/>
        <end position="466"/>
    </location>
</feature>
<feature type="compositionally biased region" description="Polar residues" evidence="1">
    <location>
        <begin position="638"/>
        <end position="650"/>
    </location>
</feature>
<feature type="compositionally biased region" description="Basic and acidic residues" evidence="1">
    <location>
        <begin position="423"/>
        <end position="434"/>
    </location>
</feature>
<feature type="compositionally biased region" description="Acidic residues" evidence="1">
    <location>
        <begin position="1163"/>
        <end position="1176"/>
    </location>
</feature>
<feature type="compositionally biased region" description="Basic and acidic residues" evidence="1">
    <location>
        <begin position="305"/>
        <end position="319"/>
    </location>
</feature>
<sequence>MAPKQTLSQTNFVGIFSPNDAGEDFKGLVFFLNKSYLRSAITSTPILDLDKLEEFWRTAVAQTEGENPAIQFTINGQQYILTAEVINTALGITLEAGQNFAPLANDDTLKKLFLKIGYAGPILEEGTTKWYPSGEMDRKYLRKEWSMIFDAMVKVFSTKSTGWNGIPSYIKKLTHSLVHGYKVNVGALLMAQLKAAIGKKVSHYPRFLMMCINTFCDFNNDAPRLEVCSVLKKNTHTLLSSQDLNAHIPLCFTQHMVDQVTNLDYPLPTGYDSFSLEDEAGLDPNSVNPHSTPYTQPRPSRLPKAQREALQESRKRSLEADVGGSSVSQEGDTAPSAANKEGSQAEPTVVPPEPKKKRARRTKTTVSHPAVSQKTVEETREINSSLDVPSQQGASIEIGLSPKAPCTESAHTHGSQPEIPPLEETHSELGHSEDFSTPIDGSHVSSVNQPPLSTTLSPSSFPTHSFVSSPQPREGDSPNPSGFDHPSPIMDEPPSSGPQEPISQSEMDTTPPNTELGQSGILSETETANTLSDLQGASYLQEDAVTASVAVKDTGDATVLGTATVKGGEKDAVTTEHTVTPPPKDAVMPEPAVQTTTDSHIPPKDAVKSSQPNFDAVLVEDASDDDLPLAKLLKVHSKSSPSMHVSTAHTHASRLSEGVQKKREIQEKRGEHKNERQPNELAKGEGLEHVQRDIEGAHTIQALGLESQTVRGDEITQKHPESVRTPIASKPLSFPSPPRRLRSGGPSATFGNRIAALEGQCATLDSKLDSLSQLVVDGFAATQLSIQFLTDLVAANSTKGEKVARSESMPIQESGGTQGEPVDVKTRGGAKRKAMSQGEQVKPSSAKPQDKAEQTIEVEMDGERVLMSKETQDALHRRPASRHPILPPVVIRESIQETQETALHKKWREMEEQNKLGKGKGKLPESIHKGTTWSNGTEYDQEEANVLMVDYRESTLHNHDNEFSSLVEEAMNAPSNRPTNTTNLLKEQITSVSVMVNDEKRWAVSIYLTSGISYFITMQLLQSLPAKVLCALKGKIRATQTPFNEILDMQIQNLIIQKLPEVYSNPSCVFYRSKSKDGIRRNCYMNIGSPSKMETKSILKVLDGILSSNANPGRVHAVQEIYKMLVLRDKALGARIKELITRANAKRNDQGGSCFYNIPPHDDNDDDDDEDGEDGGGEASGNAGNAGGSNSGNTGIQSQNEGNEETPSQEKKDAGATDEEESRILEALEASILRCAIDCINAEKDAVIKGTVDKDTVIEDAVLKDAVDRGTVKEGSVKDETKAAVKPKRLKANAKAWFSRQKPAGKHKYSGKEKATGFGRNLRKPIQSIPPNSLKIQQMKSKEIKSVEVKLDADQEASEYILWWEESRSAKIDKDFNLVATSTKNSTSTIDKRRIDFFYLERMVELLESYDNVSEAVMEHVLKYQADRDAEFYQKFGYNFADFDDADILTDLPTSPIPYHWYYEFDDSPTEEGQAQPTQEGQPKPSKGPESSAYSQAQTELDKKEAELLEIHKASNKAESEAPNYQPYMLENPLRVKFLKEEIYVCSLHKLKTSTLKDLQYMVAGSIHPLEQICSYEIEKLLEGRKGEDSKLDKQRRKSLNAYPGRRFKLINEELHFRTYPYDIEQWLNLRDVSSLISPSIKKIIDEVEDDAVSAAEISLVESLRSCLAEALKREDAARQKRKSQANCDSKITRRQNVASHDSIFTLTATLAEDYATATIALDSKFGILDSTLCGELILSPKDHSCDSKLCGKSNCLNKDPYARYLSQSNPVTV</sequence>
<gene>
    <name evidence="2" type="ORF">POM88_017762</name>
</gene>
<protein>
    <submittedName>
        <fullName evidence="2">Uncharacterized protein</fullName>
    </submittedName>
</protein>
<feature type="region of interest" description="Disordered" evidence="1">
    <location>
        <begin position="1150"/>
        <end position="1221"/>
    </location>
</feature>